<dbReference type="Proteomes" id="UP000317933">
    <property type="component" value="Unassembled WGS sequence"/>
</dbReference>
<evidence type="ECO:0000313" key="2">
    <source>
        <dbReference type="Proteomes" id="UP000317933"/>
    </source>
</evidence>
<dbReference type="EMBL" id="RCZE01000001">
    <property type="protein sequence ID" value="TPG81960.1"/>
    <property type="molecule type" value="Genomic_DNA"/>
</dbReference>
<comment type="caution">
    <text evidence="1">The sequence shown here is derived from an EMBL/GenBank/DDBJ whole genome shotgun (WGS) entry which is preliminary data.</text>
</comment>
<dbReference type="AlphaFoldDB" id="A0A502I9K2"/>
<evidence type="ECO:0000313" key="1">
    <source>
        <dbReference type="EMBL" id="TPG81960.1"/>
    </source>
</evidence>
<protein>
    <submittedName>
        <fullName evidence="1">Uncharacterized protein</fullName>
    </submittedName>
</protein>
<proteinExistence type="predicted"/>
<reference evidence="1 2" key="1">
    <citation type="journal article" date="2019" name="Environ. Microbiol.">
        <title>Species interactions and distinct microbial communities in high Arctic permafrost affected cryosols are associated with the CH4 and CO2 gas fluxes.</title>
        <authorList>
            <person name="Altshuler I."/>
            <person name="Hamel J."/>
            <person name="Turney S."/>
            <person name="Magnuson E."/>
            <person name="Levesque R."/>
            <person name="Greer C."/>
            <person name="Whyte L.G."/>
        </authorList>
    </citation>
    <scope>NUCLEOTIDE SEQUENCE [LARGE SCALE GENOMIC DNA]</scope>
    <source>
        <strain evidence="1 2">E3</strain>
    </source>
</reference>
<organism evidence="1 2">
    <name type="scientific">Pseudomonas arsenicoxydans</name>
    <dbReference type="NCBI Taxonomy" id="702115"/>
    <lineage>
        <taxon>Bacteria</taxon>
        <taxon>Pseudomonadati</taxon>
        <taxon>Pseudomonadota</taxon>
        <taxon>Gammaproteobacteria</taxon>
        <taxon>Pseudomonadales</taxon>
        <taxon>Pseudomonadaceae</taxon>
        <taxon>Pseudomonas</taxon>
    </lineage>
</organism>
<accession>A0A502I9K2</accession>
<name>A0A502I9K2_9PSED</name>
<sequence>MYDFDPLWRGGLPPLGCEATPKPANAFFQISAFVCFGTAAQSNGAMRRSDKPPRHRYRGVWISGGVCLWNTRTVQ</sequence>
<gene>
    <name evidence="1" type="ORF">EAH78_01975</name>
</gene>